<dbReference type="SUPFAM" id="SSF53850">
    <property type="entry name" value="Periplasmic binding protein-like II"/>
    <property type="match status" value="1"/>
</dbReference>
<organism evidence="2 3">
    <name type="scientific">Roseateles oligotrophus</name>
    <dbReference type="NCBI Taxonomy" id="1769250"/>
    <lineage>
        <taxon>Bacteria</taxon>
        <taxon>Pseudomonadati</taxon>
        <taxon>Pseudomonadota</taxon>
        <taxon>Betaproteobacteria</taxon>
        <taxon>Burkholderiales</taxon>
        <taxon>Sphaerotilaceae</taxon>
        <taxon>Roseateles</taxon>
    </lineage>
</organism>
<dbReference type="Proteomes" id="UP000562027">
    <property type="component" value="Unassembled WGS sequence"/>
</dbReference>
<keyword evidence="1" id="KW-0732">Signal</keyword>
<feature type="signal peptide" evidence="1">
    <location>
        <begin position="1"/>
        <end position="28"/>
    </location>
</feature>
<protein>
    <submittedName>
        <fullName evidence="2">ABC-type amino acid transport substrate-binding protein</fullName>
    </submittedName>
</protein>
<evidence type="ECO:0000256" key="1">
    <source>
        <dbReference type="SAM" id="SignalP"/>
    </source>
</evidence>
<gene>
    <name evidence="2" type="ORF">HNP55_004113</name>
</gene>
<dbReference type="EMBL" id="JACHLP010000010">
    <property type="protein sequence ID" value="MBB4845561.1"/>
    <property type="molecule type" value="Genomic_DNA"/>
</dbReference>
<comment type="caution">
    <text evidence="2">The sequence shown here is derived from an EMBL/GenBank/DDBJ whole genome shotgun (WGS) entry which is preliminary data.</text>
</comment>
<reference evidence="2 3" key="1">
    <citation type="submission" date="2020-08" db="EMBL/GenBank/DDBJ databases">
        <title>Functional genomics of gut bacteria from endangered species of beetles.</title>
        <authorList>
            <person name="Carlos-Shanley C."/>
        </authorList>
    </citation>
    <scope>NUCLEOTIDE SEQUENCE [LARGE SCALE GENOMIC DNA]</scope>
    <source>
        <strain evidence="2 3">S00239</strain>
    </source>
</reference>
<sequence length="250" mass="27509">MPSPTAANPARRRLLSLLGLVLADPSLAGSNPFTVLPIAINEQANQRFLQALLALLAAQLQVRWDLHSLPWARVLRGADEGRFLALGLSRDAERERRLAFSAPVFANHLWLVVRQGEEPLPRRLADLRGQSLCVPNQVHYGPALVQELARLEIQLQPGVGELEARVAMLQRGRCAGLLTSYRGASAASMRQRLNRLVPEANLLVLDEPVDISPVHIVAARNSEWAPWLGRIDRALAGLEVPLRALVDSEL</sequence>
<dbReference type="RefSeq" id="WP_184303671.1">
    <property type="nucleotide sequence ID" value="NZ_JACHLP010000010.1"/>
</dbReference>
<name>A0A840LCW3_9BURK</name>
<accession>A0A840LCW3</accession>
<evidence type="ECO:0000313" key="2">
    <source>
        <dbReference type="EMBL" id="MBB4845561.1"/>
    </source>
</evidence>
<keyword evidence="3" id="KW-1185">Reference proteome</keyword>
<proteinExistence type="predicted"/>
<evidence type="ECO:0000313" key="3">
    <source>
        <dbReference type="Proteomes" id="UP000562027"/>
    </source>
</evidence>
<dbReference type="AlphaFoldDB" id="A0A840LCW3"/>
<dbReference type="Gene3D" id="3.40.190.10">
    <property type="entry name" value="Periplasmic binding protein-like II"/>
    <property type="match status" value="2"/>
</dbReference>
<feature type="chain" id="PRO_5032585064" evidence="1">
    <location>
        <begin position="29"/>
        <end position="250"/>
    </location>
</feature>